<dbReference type="RefSeq" id="WP_199050527.1">
    <property type="nucleotide sequence ID" value="NZ_JAELXT010000023.1"/>
</dbReference>
<dbReference type="Proteomes" id="UP000620670">
    <property type="component" value="Unassembled WGS sequence"/>
</dbReference>
<protein>
    <submittedName>
        <fullName evidence="2">Uncharacterized protein</fullName>
    </submittedName>
</protein>
<comment type="caution">
    <text evidence="2">The sequence shown here is derived from an EMBL/GenBank/DDBJ whole genome shotgun (WGS) entry which is preliminary data.</text>
</comment>
<sequence length="111" mass="11835">MAAEKQDIVQGLLADTEKALRRSKKLEKTLLKVVAQSETGSAAEGFLKSVQQGMKALKRDAKQLERSLNPASKKAPRRKAPALKSADAETPARKKAPAKASKASGKKAPEA</sequence>
<evidence type="ECO:0000313" key="3">
    <source>
        <dbReference type="Proteomes" id="UP000620670"/>
    </source>
</evidence>
<organism evidence="2 3">
    <name type="scientific">Microvirga splendida</name>
    <dbReference type="NCBI Taxonomy" id="2795727"/>
    <lineage>
        <taxon>Bacteria</taxon>
        <taxon>Pseudomonadati</taxon>
        <taxon>Pseudomonadota</taxon>
        <taxon>Alphaproteobacteria</taxon>
        <taxon>Hyphomicrobiales</taxon>
        <taxon>Methylobacteriaceae</taxon>
        <taxon>Microvirga</taxon>
    </lineage>
</organism>
<proteinExistence type="predicted"/>
<reference evidence="3" key="1">
    <citation type="submission" date="2020-12" db="EMBL/GenBank/DDBJ databases">
        <title>Hymenobacter sp.</title>
        <authorList>
            <person name="Kim M.K."/>
        </authorList>
    </citation>
    <scope>NUCLEOTIDE SEQUENCE [LARGE SCALE GENOMIC DNA]</scope>
    <source>
        <strain evidence="3">BT325</strain>
    </source>
</reference>
<evidence type="ECO:0000313" key="2">
    <source>
        <dbReference type="EMBL" id="MBJ6127299.1"/>
    </source>
</evidence>
<evidence type="ECO:0000256" key="1">
    <source>
        <dbReference type="SAM" id="MobiDB-lite"/>
    </source>
</evidence>
<gene>
    <name evidence="2" type="ORF">JAO75_17995</name>
</gene>
<keyword evidence="3" id="KW-1185">Reference proteome</keyword>
<name>A0ABS0Y4S1_9HYPH</name>
<feature type="region of interest" description="Disordered" evidence="1">
    <location>
        <begin position="53"/>
        <end position="111"/>
    </location>
</feature>
<dbReference type="EMBL" id="JAELXT010000023">
    <property type="protein sequence ID" value="MBJ6127299.1"/>
    <property type="molecule type" value="Genomic_DNA"/>
</dbReference>
<accession>A0ABS0Y4S1</accession>